<dbReference type="AlphaFoldDB" id="A0A0N4YRT9"/>
<evidence type="ECO:0000313" key="3">
    <source>
        <dbReference type="WBParaSite" id="NBR_0001996101-mRNA-1"/>
    </source>
</evidence>
<dbReference type="EMBL" id="UYSL01024660">
    <property type="protein sequence ID" value="VDL83698.1"/>
    <property type="molecule type" value="Genomic_DNA"/>
</dbReference>
<keyword evidence="2" id="KW-1185">Reference proteome</keyword>
<evidence type="ECO:0000313" key="2">
    <source>
        <dbReference type="Proteomes" id="UP000271162"/>
    </source>
</evidence>
<protein>
    <submittedName>
        <fullName evidence="1 3">Uncharacterized protein</fullName>
    </submittedName>
</protein>
<dbReference type="WBParaSite" id="NBR_0001996101-mRNA-1">
    <property type="protein sequence ID" value="NBR_0001996101-mRNA-1"/>
    <property type="gene ID" value="NBR_0001996101"/>
</dbReference>
<sequence>MIDCADIDKEVEEMIEESKRKDDRLVRMEKNRERLLGKVDTISRATNSQDSLDNMQGAILRELKKIAGAVEALEQLYAVRIPYDDLRADEKSSKAGSLRAEPVEQCGTTLVMQRNEAMGETPLETHVFQETSSPLPGSSKNELFRATYQQLNAGVSQTSRMK</sequence>
<dbReference type="Proteomes" id="UP000271162">
    <property type="component" value="Unassembled WGS sequence"/>
</dbReference>
<reference evidence="1 2" key="2">
    <citation type="submission" date="2018-11" db="EMBL/GenBank/DDBJ databases">
        <authorList>
            <consortium name="Pathogen Informatics"/>
        </authorList>
    </citation>
    <scope>NUCLEOTIDE SEQUENCE [LARGE SCALE GENOMIC DNA]</scope>
</reference>
<reference evidence="3" key="1">
    <citation type="submission" date="2017-02" db="UniProtKB">
        <authorList>
            <consortium name="WormBaseParasite"/>
        </authorList>
    </citation>
    <scope>IDENTIFICATION</scope>
</reference>
<name>A0A0N4YRT9_NIPBR</name>
<organism evidence="3">
    <name type="scientific">Nippostrongylus brasiliensis</name>
    <name type="common">Rat hookworm</name>
    <dbReference type="NCBI Taxonomy" id="27835"/>
    <lineage>
        <taxon>Eukaryota</taxon>
        <taxon>Metazoa</taxon>
        <taxon>Ecdysozoa</taxon>
        <taxon>Nematoda</taxon>
        <taxon>Chromadorea</taxon>
        <taxon>Rhabditida</taxon>
        <taxon>Rhabditina</taxon>
        <taxon>Rhabditomorpha</taxon>
        <taxon>Strongyloidea</taxon>
        <taxon>Heligmosomidae</taxon>
        <taxon>Nippostrongylus</taxon>
    </lineage>
</organism>
<proteinExistence type="predicted"/>
<accession>A0A0N4YRT9</accession>
<gene>
    <name evidence="1" type="ORF">NBR_LOCUS19962</name>
</gene>
<evidence type="ECO:0000313" key="1">
    <source>
        <dbReference type="EMBL" id="VDL83698.1"/>
    </source>
</evidence>